<dbReference type="Proteomes" id="UP000325466">
    <property type="component" value="Unassembled WGS sequence"/>
</dbReference>
<keyword evidence="2" id="KW-0472">Membrane</keyword>
<comment type="caution">
    <text evidence="3">The sequence shown here is derived from an EMBL/GenBank/DDBJ whole genome shotgun (WGS) entry which is preliminary data.</text>
</comment>
<dbReference type="EMBL" id="BLAH01000255">
    <property type="protein sequence ID" value="GES40709.1"/>
    <property type="molecule type" value="Genomic_DNA"/>
</dbReference>
<organism evidence="3 4">
    <name type="scientific">Rhodococcus aetherivorans</name>
    <dbReference type="NCBI Taxonomy" id="191292"/>
    <lineage>
        <taxon>Bacteria</taxon>
        <taxon>Bacillati</taxon>
        <taxon>Actinomycetota</taxon>
        <taxon>Actinomycetes</taxon>
        <taxon>Mycobacteriales</taxon>
        <taxon>Nocardiaceae</taxon>
        <taxon>Rhodococcus</taxon>
    </lineage>
</organism>
<evidence type="ECO:0000313" key="3">
    <source>
        <dbReference type="EMBL" id="GES40709.1"/>
    </source>
</evidence>
<sequence length="228" mass="23494">MAVTLLISYRTYTGVEPVYYSSTTLGLANASVTAQQQSGEVRSNGLVSAGGPNLVANLLAMGLNNGAVTEQVVAAGGLPDYTAEVFSVPGGQLPLVVISTTSPDPDAARKTIELVAAQGVPTMRALQQNAGVPEDQMLIPYATLAPGEPTAAMPSRTRSTLAIFVVCAGLSVVLTLLFDLLANRIGPKRRVRAHTAVPGSPARNGPPIDDHDGSATTRTRSGDASEIS</sequence>
<proteinExistence type="predicted"/>
<keyword evidence="2" id="KW-0812">Transmembrane</keyword>
<keyword evidence="4" id="KW-1185">Reference proteome</keyword>
<evidence type="ECO:0000256" key="2">
    <source>
        <dbReference type="SAM" id="Phobius"/>
    </source>
</evidence>
<feature type="region of interest" description="Disordered" evidence="1">
    <location>
        <begin position="192"/>
        <end position="228"/>
    </location>
</feature>
<keyword evidence="2" id="KW-1133">Transmembrane helix</keyword>
<protein>
    <recommendedName>
        <fullName evidence="5">Capsular polysaccharide biosynthesis protein</fullName>
    </recommendedName>
</protein>
<evidence type="ECO:0008006" key="5">
    <source>
        <dbReference type="Google" id="ProtNLM"/>
    </source>
</evidence>
<gene>
    <name evidence="3" type="ORF">RAJCM14343_6004</name>
</gene>
<feature type="transmembrane region" description="Helical" evidence="2">
    <location>
        <begin position="161"/>
        <end position="182"/>
    </location>
</feature>
<evidence type="ECO:0000256" key="1">
    <source>
        <dbReference type="SAM" id="MobiDB-lite"/>
    </source>
</evidence>
<name>A0ABQ0YW77_9NOCA</name>
<reference evidence="3 4" key="1">
    <citation type="journal article" date="2018" name="Biodegradation">
        <title>1,4-Dioxane degradation characteristics of Rhodococcus aetherivorans JCM 14343.</title>
        <authorList>
            <person name="Inoue D."/>
            <person name="Tsunoda T."/>
            <person name="Yamamoto N."/>
            <person name="Ike M."/>
            <person name="Sei K."/>
        </authorList>
    </citation>
    <scope>NUCLEOTIDE SEQUENCE [LARGE SCALE GENOMIC DNA]</scope>
    <source>
        <strain evidence="3 4">JCM 14343</strain>
    </source>
</reference>
<evidence type="ECO:0000313" key="4">
    <source>
        <dbReference type="Proteomes" id="UP000325466"/>
    </source>
</evidence>
<accession>A0ABQ0YW77</accession>